<dbReference type="GO" id="GO:0005506">
    <property type="term" value="F:iron ion binding"/>
    <property type="evidence" value="ECO:0007669"/>
    <property type="project" value="InterPro"/>
</dbReference>
<dbReference type="SUPFAM" id="SSF48264">
    <property type="entry name" value="Cytochrome P450"/>
    <property type="match status" value="1"/>
</dbReference>
<evidence type="ECO:0000256" key="1">
    <source>
        <dbReference type="ARBA" id="ARBA00022723"/>
    </source>
</evidence>
<keyword evidence="4" id="KW-0503">Monooxygenase</keyword>
<comment type="cofactor">
    <cofactor evidence="3">
        <name>heme</name>
        <dbReference type="ChEBI" id="CHEBI:30413"/>
    </cofactor>
</comment>
<evidence type="ECO:0000256" key="3">
    <source>
        <dbReference type="PIRSR" id="PIRSR602401-1"/>
    </source>
</evidence>
<dbReference type="GO" id="GO:0016705">
    <property type="term" value="F:oxidoreductase activity, acting on paired donors, with incorporation or reduction of molecular oxygen"/>
    <property type="evidence" value="ECO:0007669"/>
    <property type="project" value="InterPro"/>
</dbReference>
<comment type="similarity">
    <text evidence="4">Belongs to the cytochrome P450 family.</text>
</comment>
<dbReference type="AlphaFoldDB" id="A0A397UHL9"/>
<keyword evidence="4" id="KW-0560">Oxidoreductase</keyword>
<organism evidence="5 6">
    <name type="scientific">Gigaspora rosea</name>
    <dbReference type="NCBI Taxonomy" id="44941"/>
    <lineage>
        <taxon>Eukaryota</taxon>
        <taxon>Fungi</taxon>
        <taxon>Fungi incertae sedis</taxon>
        <taxon>Mucoromycota</taxon>
        <taxon>Glomeromycotina</taxon>
        <taxon>Glomeromycetes</taxon>
        <taxon>Diversisporales</taxon>
        <taxon>Gigasporaceae</taxon>
        <taxon>Gigaspora</taxon>
    </lineage>
</organism>
<dbReference type="PROSITE" id="PS00086">
    <property type="entry name" value="CYTOCHROME_P450"/>
    <property type="match status" value="1"/>
</dbReference>
<name>A0A397UHL9_9GLOM</name>
<dbReference type="OrthoDB" id="1470350at2759"/>
<dbReference type="InterPro" id="IPR017972">
    <property type="entry name" value="Cyt_P450_CS"/>
</dbReference>
<dbReference type="PANTHER" id="PTHR24301:SF2">
    <property type="entry name" value="THROMBOXANE-A SYNTHASE"/>
    <property type="match status" value="1"/>
</dbReference>
<dbReference type="PRINTS" id="PR00385">
    <property type="entry name" value="P450"/>
</dbReference>
<dbReference type="Proteomes" id="UP000266673">
    <property type="component" value="Unassembled WGS sequence"/>
</dbReference>
<keyword evidence="1 3" id="KW-0479">Metal-binding</keyword>
<evidence type="ECO:0000313" key="6">
    <source>
        <dbReference type="Proteomes" id="UP000266673"/>
    </source>
</evidence>
<accession>A0A397UHL9</accession>
<dbReference type="InterPro" id="IPR002401">
    <property type="entry name" value="Cyt_P450_E_grp-I"/>
</dbReference>
<dbReference type="GO" id="GO:0020037">
    <property type="term" value="F:heme binding"/>
    <property type="evidence" value="ECO:0007669"/>
    <property type="project" value="InterPro"/>
</dbReference>
<keyword evidence="3 4" id="KW-0349">Heme</keyword>
<evidence type="ECO:0000256" key="2">
    <source>
        <dbReference type="ARBA" id="ARBA00023004"/>
    </source>
</evidence>
<protein>
    <submittedName>
        <fullName evidence="5">Cytochrome P450</fullName>
    </submittedName>
</protein>
<reference evidence="5 6" key="1">
    <citation type="submission" date="2018-06" db="EMBL/GenBank/DDBJ databases">
        <title>Comparative genomics reveals the genomic features of Rhizophagus irregularis, R. cerebriforme, R. diaphanum and Gigaspora rosea, and their symbiotic lifestyle signature.</title>
        <authorList>
            <person name="Morin E."/>
            <person name="San Clemente H."/>
            <person name="Chen E.C.H."/>
            <person name="De La Providencia I."/>
            <person name="Hainaut M."/>
            <person name="Kuo A."/>
            <person name="Kohler A."/>
            <person name="Murat C."/>
            <person name="Tang N."/>
            <person name="Roy S."/>
            <person name="Loubradou J."/>
            <person name="Henrissat B."/>
            <person name="Grigoriev I.V."/>
            <person name="Corradi N."/>
            <person name="Roux C."/>
            <person name="Martin F.M."/>
        </authorList>
    </citation>
    <scope>NUCLEOTIDE SEQUENCE [LARGE SCALE GENOMIC DNA]</scope>
    <source>
        <strain evidence="5 6">DAOM 194757</strain>
    </source>
</reference>
<dbReference type="STRING" id="44941.A0A397UHL9"/>
<keyword evidence="6" id="KW-1185">Reference proteome</keyword>
<evidence type="ECO:0000256" key="4">
    <source>
        <dbReference type="RuleBase" id="RU000461"/>
    </source>
</evidence>
<dbReference type="InterPro" id="IPR001128">
    <property type="entry name" value="Cyt_P450"/>
</dbReference>
<dbReference type="CDD" id="cd00302">
    <property type="entry name" value="cytochrome_P450"/>
    <property type="match status" value="1"/>
</dbReference>
<dbReference type="PANTHER" id="PTHR24301">
    <property type="entry name" value="THROMBOXANE-A SYNTHASE"/>
    <property type="match status" value="1"/>
</dbReference>
<feature type="non-terminal residue" evidence="5">
    <location>
        <position position="342"/>
    </location>
</feature>
<evidence type="ECO:0000313" key="5">
    <source>
        <dbReference type="EMBL" id="RIB09700.1"/>
    </source>
</evidence>
<dbReference type="PRINTS" id="PR00463">
    <property type="entry name" value="EP450I"/>
</dbReference>
<dbReference type="GO" id="GO:0004497">
    <property type="term" value="F:monooxygenase activity"/>
    <property type="evidence" value="ECO:0007669"/>
    <property type="project" value="UniProtKB-KW"/>
</dbReference>
<comment type="caution">
    <text evidence="5">The sequence shown here is derived from an EMBL/GenBank/DDBJ whole genome shotgun (WGS) entry which is preliminary data.</text>
</comment>
<dbReference type="Pfam" id="PF00067">
    <property type="entry name" value="p450"/>
    <property type="match status" value="1"/>
</dbReference>
<dbReference type="EMBL" id="QKWP01001337">
    <property type="protein sequence ID" value="RIB09700.1"/>
    <property type="molecule type" value="Genomic_DNA"/>
</dbReference>
<keyword evidence="2 3" id="KW-0408">Iron</keyword>
<proteinExistence type="inferred from homology"/>
<dbReference type="InterPro" id="IPR036396">
    <property type="entry name" value="Cyt_P450_sf"/>
</dbReference>
<dbReference type="Gene3D" id="1.10.630.10">
    <property type="entry name" value="Cytochrome P450"/>
    <property type="match status" value="1"/>
</dbReference>
<sequence>MACYYNSLSKTKIQLPKTLIEDSDQFINETRNHILGLTIFMSISSFMRRYNPLIRSKVISLLKNRDNLFERLDSIIKRRRKEIENATKNTELRNDMLTYLITANTDRNINRIKPIEGEEMRPMTDEEIRINLLDAFVNGTDTTANLFCFVTYYLCHNPQVKQKVLAEIDKQFPSKTLQEITPENLSKLKYCEAVIMETNRLTPTVNNITRYSTDACEIAGYKWEKGQYFAVNIISLHLNKDYWDDPEVFNPNRFYHHNSNDNIDDADDTVMLNNKFSFSIFGGGLRICPGRKLAMIELLSLMTLVYGKYDFELSNMNEELKIKAAGITSCQELKIIIKPRNH</sequence>
<feature type="binding site" description="axial binding residue" evidence="3">
    <location>
        <position position="288"/>
    </location>
    <ligand>
        <name>heme</name>
        <dbReference type="ChEBI" id="CHEBI:30413"/>
    </ligand>
    <ligandPart>
        <name>Fe</name>
        <dbReference type="ChEBI" id="CHEBI:18248"/>
    </ligandPart>
</feature>
<gene>
    <name evidence="5" type="ORF">C2G38_2107898</name>
</gene>